<dbReference type="GO" id="GO:0030897">
    <property type="term" value="C:HOPS complex"/>
    <property type="evidence" value="ECO:0007669"/>
    <property type="project" value="TreeGrafter"/>
</dbReference>
<dbReference type="Pfam" id="PF23410">
    <property type="entry name" value="Beta-prop_VPS8"/>
    <property type="match status" value="2"/>
</dbReference>
<evidence type="ECO:0000259" key="2">
    <source>
        <dbReference type="Pfam" id="PF12816"/>
    </source>
</evidence>
<feature type="region of interest" description="Disordered" evidence="1">
    <location>
        <begin position="135"/>
        <end position="173"/>
    </location>
</feature>
<proteinExistence type="predicted"/>
<dbReference type="Pfam" id="PF25066">
    <property type="entry name" value="TPR_VPS8_2"/>
    <property type="match status" value="1"/>
</dbReference>
<dbReference type="Pfam" id="PF12816">
    <property type="entry name" value="TPR_Vps8"/>
    <property type="match status" value="1"/>
</dbReference>
<evidence type="ECO:0000256" key="1">
    <source>
        <dbReference type="SAM" id="MobiDB-lite"/>
    </source>
</evidence>
<dbReference type="Proteomes" id="UP000054248">
    <property type="component" value="Unassembled WGS sequence"/>
</dbReference>
<feature type="domain" description="VPS8-like TPR-like repeats" evidence="3">
    <location>
        <begin position="1084"/>
        <end position="1251"/>
    </location>
</feature>
<accession>A0A0C3QT44</accession>
<name>A0A0C3QT44_9AGAM</name>
<evidence type="ECO:0000313" key="4">
    <source>
        <dbReference type="EMBL" id="KIO32276.1"/>
    </source>
</evidence>
<dbReference type="SUPFAM" id="SSF50978">
    <property type="entry name" value="WD40 repeat-like"/>
    <property type="match status" value="1"/>
</dbReference>
<organism evidence="4 5">
    <name type="scientific">Tulasnella calospora MUT 4182</name>
    <dbReference type="NCBI Taxonomy" id="1051891"/>
    <lineage>
        <taxon>Eukaryota</taxon>
        <taxon>Fungi</taxon>
        <taxon>Dikarya</taxon>
        <taxon>Basidiomycota</taxon>
        <taxon>Agaricomycotina</taxon>
        <taxon>Agaricomycetes</taxon>
        <taxon>Cantharellales</taxon>
        <taxon>Tulasnellaceae</taxon>
        <taxon>Tulasnella</taxon>
    </lineage>
</organism>
<dbReference type="OrthoDB" id="289913at2759"/>
<dbReference type="InterPro" id="IPR025941">
    <property type="entry name" value="Vps8_central_dom"/>
</dbReference>
<evidence type="ECO:0000313" key="5">
    <source>
        <dbReference type="Proteomes" id="UP000054248"/>
    </source>
</evidence>
<dbReference type="GO" id="GO:0006623">
    <property type="term" value="P:protein targeting to vacuole"/>
    <property type="evidence" value="ECO:0007669"/>
    <property type="project" value="InterPro"/>
</dbReference>
<protein>
    <submittedName>
        <fullName evidence="4">Uncharacterized protein</fullName>
    </submittedName>
</protein>
<feature type="compositionally biased region" description="Polar residues" evidence="1">
    <location>
        <begin position="149"/>
        <end position="171"/>
    </location>
</feature>
<reference evidence="5" key="2">
    <citation type="submission" date="2015-01" db="EMBL/GenBank/DDBJ databases">
        <title>Evolutionary Origins and Diversification of the Mycorrhizal Mutualists.</title>
        <authorList>
            <consortium name="DOE Joint Genome Institute"/>
            <consortium name="Mycorrhizal Genomics Consortium"/>
            <person name="Kohler A."/>
            <person name="Kuo A."/>
            <person name="Nagy L.G."/>
            <person name="Floudas D."/>
            <person name="Copeland A."/>
            <person name="Barry K.W."/>
            <person name="Cichocki N."/>
            <person name="Veneault-Fourrey C."/>
            <person name="LaButti K."/>
            <person name="Lindquist E.A."/>
            <person name="Lipzen A."/>
            <person name="Lundell T."/>
            <person name="Morin E."/>
            <person name="Murat C."/>
            <person name="Riley R."/>
            <person name="Ohm R."/>
            <person name="Sun H."/>
            <person name="Tunlid A."/>
            <person name="Henrissat B."/>
            <person name="Grigoriev I.V."/>
            <person name="Hibbett D.S."/>
            <person name="Martin F."/>
        </authorList>
    </citation>
    <scope>NUCLEOTIDE SEQUENCE [LARGE SCALE GENOMIC DNA]</scope>
    <source>
        <strain evidence="5">MUT 4182</strain>
    </source>
</reference>
<dbReference type="HOGENOM" id="CLU_000917_3_1_1"/>
<feature type="region of interest" description="Disordered" evidence="1">
    <location>
        <begin position="258"/>
        <end position="291"/>
    </location>
</feature>
<dbReference type="GO" id="GO:0005770">
    <property type="term" value="C:late endosome"/>
    <property type="evidence" value="ECO:0007669"/>
    <property type="project" value="TreeGrafter"/>
</dbReference>
<dbReference type="GO" id="GO:0034058">
    <property type="term" value="P:endosomal vesicle fusion"/>
    <property type="evidence" value="ECO:0007669"/>
    <property type="project" value="TreeGrafter"/>
</dbReference>
<gene>
    <name evidence="4" type="ORF">M407DRAFT_215185</name>
</gene>
<dbReference type="PANTHER" id="PTHR12616:SF8">
    <property type="entry name" value="VACUOLAR PROTEIN SORTING-ASSOCIATED PROTEIN 8 HOMOLOG"/>
    <property type="match status" value="1"/>
</dbReference>
<dbReference type="InterPro" id="IPR045111">
    <property type="entry name" value="Vps41/Vps8"/>
</dbReference>
<feature type="domain" description="Vacuolar protein sorting-associated protein 8 central" evidence="2">
    <location>
        <begin position="539"/>
        <end position="753"/>
    </location>
</feature>
<dbReference type="InterPro" id="IPR059070">
    <property type="entry name" value="TPR_VPS8_2"/>
</dbReference>
<evidence type="ECO:0000259" key="3">
    <source>
        <dbReference type="Pfam" id="PF25066"/>
    </source>
</evidence>
<sequence>MTANGFICVGTDRGLVAVFDFRQQFKCISLALSYDHTFLAVGYSLGHINLYEMARPQNPVRSVPPTTLPAVLAGRKEGHLPGAAVTHIGFVATRHTAIVSADDSGLAFYHSLGKVLFVEANDVLRILGKYPEDPIVPAKDSKPPVEPATPSTPTTPVQRSVWSHPHPQQLQKRSHSAILAMAPLPLGTSPHPTDNYNLTALLTPVKLVIVGLRPTPRTWFRKHRPLSDEAETQEETVGSTWRGCVAWYPSVAMSSTGELPAAGKQVETKSGRHKGREPEAPDPPPSTPTLAYSWDRNVRLLRAREEIARQAVEDKKIGGGKKKVVDVGQVIFEEGGTWQTEADVMAMQWLNANQLIVLTATHLEVYDVRSSTLVERISMTASSLTPLHPAYVDETDLRVSHSLRGRQYLRVGTLLSWADRILAFVEDGDFLNAIDLTRAYYTGNAPGNKNGLPEDPTLLREVVGKKLRDLMVASAAYAFSEDRMTDRTHFTPDGRGVDRTSLFEGLVVSCIKAALALDDYEFLYENLYERYESSGITSIFLRQMEPFILDSSLRMVPTYIAQQLIAMHGERGEYDAAEKVIWHLDPLHLDSNQAIKLCQQYELWDAMIYVYTLVLKDFVSPFVELLGLVRKVRQKALDRSTRGPIRRDSDSTDSLAERMVPKAYKAYSYLESALSGLTYPSQEALPDGLAEVAKKDVYHFLFSGHSVFWPHGLGGRLVLTADYEGGAEPTYPYLRLLLRFDAEAFLNALDIAFEDSYLNDSPQGISRQAITNILLKLVSPEESISPELSSSDITFIRIFVSRNVPKYPQFIEIPPTAQQNLLIGLATDRDLSTREDRQLAAEFLLSAYTPHSRDQLVEFFEEAGFYRILRSWYRSDREWSSLFMTFVRDPDVLPDELFGNISSLLHTAMRSEKGALPPDLTSVVVDTLPQLLEHGITATASVIDRFFPEYHSTALQALGSGETYKQFVYLRALVEPLPKSESPATSRQPENASRHLDQPEKNRYLRLLCQYDPAALIPLLQRVPSDYYDISEVVEEVEASGIHDVTVWLLDREGKVADAFTKVESQSRLAGLKLADMLASTPSDDACRQVVEQQTRLVEMGTELCRRHSSSSKTVSGLTSEDMWFQLLESQIEMVQSIASAAWKLGQDDAGAHSLLGDKVLTELRTLLQGTFSQLLSNSTSTDVSFPRLFKRLVDSTSASRTSTKGLYTEFRLILTGMLDSYRSEGDFLTLNNRLIQQDLHGVIAEGVKARSRGWRPKNVYCTQCDKAPVPNSPPSNDPEAVQSSLPRLRIFRSGVICHSRCHGARASFTA</sequence>
<keyword evidence="5" id="KW-1185">Reference proteome</keyword>
<dbReference type="STRING" id="1051891.A0A0C3QT44"/>
<dbReference type="PANTHER" id="PTHR12616">
    <property type="entry name" value="VACUOLAR PROTEIN SORTING VPS41"/>
    <property type="match status" value="1"/>
</dbReference>
<dbReference type="EMBL" id="KN822956">
    <property type="protein sequence ID" value="KIO32276.1"/>
    <property type="molecule type" value="Genomic_DNA"/>
</dbReference>
<reference evidence="4 5" key="1">
    <citation type="submission" date="2014-04" db="EMBL/GenBank/DDBJ databases">
        <authorList>
            <consortium name="DOE Joint Genome Institute"/>
            <person name="Kuo A."/>
            <person name="Girlanda M."/>
            <person name="Perotto S."/>
            <person name="Kohler A."/>
            <person name="Nagy L.G."/>
            <person name="Floudas D."/>
            <person name="Copeland A."/>
            <person name="Barry K.W."/>
            <person name="Cichocki N."/>
            <person name="Veneault-Fourrey C."/>
            <person name="LaButti K."/>
            <person name="Lindquist E.A."/>
            <person name="Lipzen A."/>
            <person name="Lundell T."/>
            <person name="Morin E."/>
            <person name="Murat C."/>
            <person name="Sun H."/>
            <person name="Tunlid A."/>
            <person name="Henrissat B."/>
            <person name="Grigoriev I.V."/>
            <person name="Hibbett D.S."/>
            <person name="Martin F."/>
            <person name="Nordberg H.P."/>
            <person name="Cantor M.N."/>
            <person name="Hua S.X."/>
        </authorList>
    </citation>
    <scope>NUCLEOTIDE SEQUENCE [LARGE SCALE GENOMIC DNA]</scope>
    <source>
        <strain evidence="4 5">MUT 4182</strain>
    </source>
</reference>
<dbReference type="InterPro" id="IPR036322">
    <property type="entry name" value="WD40_repeat_dom_sf"/>
</dbReference>